<feature type="region of interest" description="Disordered" evidence="1">
    <location>
        <begin position="1"/>
        <end position="32"/>
    </location>
</feature>
<dbReference type="AlphaFoldDB" id="A0A502CXI4"/>
<proteinExistence type="predicted"/>
<dbReference type="Pfam" id="PF14137">
    <property type="entry name" value="DUF4304"/>
    <property type="match status" value="1"/>
</dbReference>
<comment type="caution">
    <text evidence="2">The sequence shown here is derived from an EMBL/GenBank/DDBJ whole genome shotgun (WGS) entry which is preliminary data.</text>
</comment>
<keyword evidence="3" id="KW-1185">Reference proteome</keyword>
<evidence type="ECO:0000313" key="2">
    <source>
        <dbReference type="EMBL" id="TPG17352.1"/>
    </source>
</evidence>
<dbReference type="OrthoDB" id="5146005at2"/>
<feature type="region of interest" description="Disordered" evidence="1">
    <location>
        <begin position="45"/>
        <end position="72"/>
    </location>
</feature>
<protein>
    <submittedName>
        <fullName evidence="2">DUF4304 domain-containing protein</fullName>
    </submittedName>
</protein>
<dbReference type="EMBL" id="RCZM01000003">
    <property type="protein sequence ID" value="TPG17352.1"/>
    <property type="molecule type" value="Genomic_DNA"/>
</dbReference>
<gene>
    <name evidence="2" type="ORF">EAH86_11495</name>
</gene>
<evidence type="ECO:0000313" key="3">
    <source>
        <dbReference type="Proteomes" id="UP000317722"/>
    </source>
</evidence>
<dbReference type="Proteomes" id="UP000317722">
    <property type="component" value="Unassembled WGS sequence"/>
</dbReference>
<accession>A0A502CXI4</accession>
<feature type="compositionally biased region" description="Basic and acidic residues" evidence="1">
    <location>
        <begin position="17"/>
        <end position="28"/>
    </location>
</feature>
<evidence type="ECO:0000256" key="1">
    <source>
        <dbReference type="SAM" id="MobiDB-lite"/>
    </source>
</evidence>
<organism evidence="2 3">
    <name type="scientific">Pedococcus bigeumensis</name>
    <dbReference type="NCBI Taxonomy" id="433644"/>
    <lineage>
        <taxon>Bacteria</taxon>
        <taxon>Bacillati</taxon>
        <taxon>Actinomycetota</taxon>
        <taxon>Actinomycetes</taxon>
        <taxon>Micrococcales</taxon>
        <taxon>Intrasporangiaceae</taxon>
        <taxon>Pedococcus</taxon>
    </lineage>
</organism>
<dbReference type="InterPro" id="IPR025412">
    <property type="entry name" value="DUF4304"/>
</dbReference>
<sequence>MTTVADCGPTGGGMTHPDPHSHADERSSRRATWHAARVTAQDALRAAPRDHLGPAARRHGYKGSPPNWRKSSPAGDWAVVNVQSSSFSSAEHLRCVVNLAFAPEPWLRWEAAKLGAGLPKSVAESLGLYRARLHPEGAPEGADGWWDVTRDETASVAVADMVAQLDRAGWPVLERMFSRDAMLSRLHGGDLGMMKRSNFGVFFARAEALMLMDAGPSDALESKLDYALSNVMSSQRDHAERFDAWVRAQAAKA</sequence>
<reference evidence="2 3" key="1">
    <citation type="journal article" date="2019" name="Environ. Microbiol.">
        <title>Species interactions and distinct microbial communities in high Arctic permafrost affected cryosols are associated with the CH4 and CO2 gas fluxes.</title>
        <authorList>
            <person name="Altshuler I."/>
            <person name="Hamel J."/>
            <person name="Turney S."/>
            <person name="Magnuson E."/>
            <person name="Levesque R."/>
            <person name="Greer C."/>
            <person name="Whyte L.G."/>
        </authorList>
    </citation>
    <scope>NUCLEOTIDE SEQUENCE [LARGE SCALE GENOMIC DNA]</scope>
    <source>
        <strain evidence="2 3">S9.3A</strain>
    </source>
</reference>
<name>A0A502CXI4_9MICO</name>